<evidence type="ECO:0000313" key="6">
    <source>
        <dbReference type="Proteomes" id="UP001201273"/>
    </source>
</evidence>
<gene>
    <name evidence="5" type="ORF">K6Y31_15220</name>
</gene>
<evidence type="ECO:0000256" key="3">
    <source>
        <dbReference type="SAM" id="Coils"/>
    </source>
</evidence>
<dbReference type="Pfam" id="PF00990">
    <property type="entry name" value="GGDEF"/>
    <property type="match status" value="1"/>
</dbReference>
<evidence type="ECO:0000256" key="1">
    <source>
        <dbReference type="ARBA" id="ARBA00012528"/>
    </source>
</evidence>
<evidence type="ECO:0000256" key="2">
    <source>
        <dbReference type="ARBA" id="ARBA00034247"/>
    </source>
</evidence>
<dbReference type="CDD" id="cd01949">
    <property type="entry name" value="GGDEF"/>
    <property type="match status" value="1"/>
</dbReference>
<dbReference type="Gene3D" id="3.30.70.270">
    <property type="match status" value="1"/>
</dbReference>
<dbReference type="InterPro" id="IPR029016">
    <property type="entry name" value="GAF-like_dom_sf"/>
</dbReference>
<comment type="caution">
    <text evidence="5">The sequence shown here is derived from an EMBL/GenBank/DDBJ whole genome shotgun (WGS) entry which is preliminary data.</text>
</comment>
<reference evidence="5 6" key="1">
    <citation type="journal article" date="2022" name="Environ. Microbiol. Rep.">
        <title>Eco-phylogenetic analyses reveal divergent evolution of vitamin B12 metabolism in the marine bacterial family 'Psychromonadaceae'.</title>
        <authorList>
            <person name="Jin X."/>
            <person name="Yang Y."/>
            <person name="Cao H."/>
            <person name="Gao B."/>
            <person name="Zhao Z."/>
        </authorList>
    </citation>
    <scope>NUCLEOTIDE SEQUENCE [LARGE SCALE GENOMIC DNA]</scope>
    <source>
        <strain evidence="5 6">MKS20</strain>
    </source>
</reference>
<dbReference type="EC" id="2.7.7.65" evidence="1"/>
<dbReference type="InterPro" id="IPR029787">
    <property type="entry name" value="Nucleotide_cyclase"/>
</dbReference>
<dbReference type="NCBIfam" id="TIGR00254">
    <property type="entry name" value="GGDEF"/>
    <property type="match status" value="1"/>
</dbReference>
<dbReference type="Gene3D" id="3.30.450.40">
    <property type="match status" value="2"/>
</dbReference>
<evidence type="ECO:0000313" key="5">
    <source>
        <dbReference type="EMBL" id="MCE2596163.1"/>
    </source>
</evidence>
<protein>
    <recommendedName>
        <fullName evidence="1">diguanylate cyclase</fullName>
        <ecNumber evidence="1">2.7.7.65</ecNumber>
    </recommendedName>
</protein>
<proteinExistence type="predicted"/>
<dbReference type="RefSeq" id="WP_233053815.1">
    <property type="nucleotide sequence ID" value="NZ_JAIMJA010000016.1"/>
</dbReference>
<dbReference type="PROSITE" id="PS50887">
    <property type="entry name" value="GGDEF"/>
    <property type="match status" value="1"/>
</dbReference>
<dbReference type="PANTHER" id="PTHR45138:SF9">
    <property type="entry name" value="DIGUANYLATE CYCLASE DGCM-RELATED"/>
    <property type="match status" value="1"/>
</dbReference>
<feature type="coiled-coil region" evidence="3">
    <location>
        <begin position="497"/>
        <end position="542"/>
    </location>
</feature>
<dbReference type="PANTHER" id="PTHR45138">
    <property type="entry name" value="REGULATORY COMPONENTS OF SENSORY TRANSDUCTION SYSTEM"/>
    <property type="match status" value="1"/>
</dbReference>
<name>A0ABS8WEP1_9GAMM</name>
<keyword evidence="3" id="KW-0175">Coiled coil</keyword>
<sequence length="716" mass="80914">MEPLDLSVTQVNEIQKQLEQCQQSNELIALTLELFLSTSQVTEIRLIDLHPEPYQLAEQIVGQTCVFNSADANALPRQQLIAATTRDQEGWHYQATPANNYHILAWPKKISPDLCLVFASKHFTRTWLKQRPLLEGLLRQIGYQYQQQKTQRSLEQKVQAKQEFANQAKAQKEQEAQFIESLMLLQNINLKLSNAPSLDQLHKQAVESLRSPLGFDRSALFLMNPLTSTFNPTYGTDEQGNTTDEHTHVYDMHKMSPIFMQTCLQTREYFVVLEDVPLFTNSCIVGYGWNAMLILRDGETLLGWIALDNLINSKPITRHDKEILRSFSHMFSQILVRKRAEESLKMLYNSAEQLSHADTLLDVCRAAVILAKKELMLDRVAIFLTDDNGQTMRGTYGSDLEGNLVDETGYQNILPNNRLIQHAIAHDDIFVIEEPATLYHNGEVVGTGWNALLQLRSDNKVIGFIIADNLIHGHALNLHTQQLIRIFGTNLSEMIARKQAEENLIKLNKDLEKKVQQRTQELEFANQNLAQTNLKLEQLTQTDALTGVANRRSLDQRLQFAWNHACRNQIPLIVTMLDVDNFKTYNDNYGHLKGDDALKAVAQVLAEHFRRADDTIARYGGEEFAIIMLGVELEEAATRVNQVISALANKAITHHACAHGIVTISAGMAQLDYAQPQSQANLVNQADVALYQAKKNGKNQLIIYSLNAAASALKNE</sequence>
<dbReference type="SUPFAM" id="SSF55781">
    <property type="entry name" value="GAF domain-like"/>
    <property type="match status" value="2"/>
</dbReference>
<comment type="catalytic activity">
    <reaction evidence="2">
        <text>2 GTP = 3',3'-c-di-GMP + 2 diphosphate</text>
        <dbReference type="Rhea" id="RHEA:24898"/>
        <dbReference type="ChEBI" id="CHEBI:33019"/>
        <dbReference type="ChEBI" id="CHEBI:37565"/>
        <dbReference type="ChEBI" id="CHEBI:58805"/>
        <dbReference type="EC" id="2.7.7.65"/>
    </reaction>
</comment>
<organism evidence="5 6">
    <name type="scientific">Motilimonas cestriensis</name>
    <dbReference type="NCBI Taxonomy" id="2742685"/>
    <lineage>
        <taxon>Bacteria</taxon>
        <taxon>Pseudomonadati</taxon>
        <taxon>Pseudomonadota</taxon>
        <taxon>Gammaproteobacteria</taxon>
        <taxon>Alteromonadales</taxon>
        <taxon>Alteromonadales genera incertae sedis</taxon>
        <taxon>Motilimonas</taxon>
    </lineage>
</organism>
<dbReference type="Pfam" id="PF01590">
    <property type="entry name" value="GAF"/>
    <property type="match status" value="1"/>
</dbReference>
<evidence type="ECO:0000259" key="4">
    <source>
        <dbReference type="PROSITE" id="PS50887"/>
    </source>
</evidence>
<dbReference type="InterPro" id="IPR000160">
    <property type="entry name" value="GGDEF_dom"/>
</dbReference>
<dbReference type="SUPFAM" id="SSF55073">
    <property type="entry name" value="Nucleotide cyclase"/>
    <property type="match status" value="1"/>
</dbReference>
<dbReference type="InterPro" id="IPR050469">
    <property type="entry name" value="Diguanylate_Cyclase"/>
</dbReference>
<dbReference type="EMBL" id="JAIMJA010000016">
    <property type="protein sequence ID" value="MCE2596163.1"/>
    <property type="molecule type" value="Genomic_DNA"/>
</dbReference>
<keyword evidence="6" id="KW-1185">Reference proteome</keyword>
<dbReference type="InterPro" id="IPR003018">
    <property type="entry name" value="GAF"/>
</dbReference>
<feature type="domain" description="GGDEF" evidence="4">
    <location>
        <begin position="570"/>
        <end position="706"/>
    </location>
</feature>
<dbReference type="SMART" id="SM00267">
    <property type="entry name" value="GGDEF"/>
    <property type="match status" value="1"/>
</dbReference>
<dbReference type="InterPro" id="IPR043128">
    <property type="entry name" value="Rev_trsase/Diguanyl_cyclase"/>
</dbReference>
<dbReference type="Proteomes" id="UP001201273">
    <property type="component" value="Unassembled WGS sequence"/>
</dbReference>
<accession>A0ABS8WEP1</accession>